<dbReference type="EMBL" id="CP133594">
    <property type="protein sequence ID" value="WMW23334.1"/>
    <property type="molecule type" value="Genomic_DNA"/>
</dbReference>
<reference evidence="2" key="1">
    <citation type="submission" date="2023-08" db="EMBL/GenBank/DDBJ databases">
        <title>Methanolobus mangrovi sp. nov. and Methanolobus sediminis sp. nov, two novel methylotrophic methanogens isolated from mangrove sediments in China.</title>
        <authorList>
            <person name="Zhou J."/>
        </authorList>
    </citation>
    <scope>NUCLEOTIDE SEQUENCE</scope>
    <source>
        <strain evidence="2">FTZ2</strain>
    </source>
</reference>
<name>A0AA51UI70_9EURY</name>
<gene>
    <name evidence="2" type="ORF">RE476_05810</name>
</gene>
<organism evidence="2 3">
    <name type="scientific">Methanolobus mangrovi</name>
    <dbReference type="NCBI Taxonomy" id="3072977"/>
    <lineage>
        <taxon>Archaea</taxon>
        <taxon>Methanobacteriati</taxon>
        <taxon>Methanobacteriota</taxon>
        <taxon>Stenosarchaea group</taxon>
        <taxon>Methanomicrobia</taxon>
        <taxon>Methanosarcinales</taxon>
        <taxon>Methanosarcinaceae</taxon>
        <taxon>Methanolobus</taxon>
    </lineage>
</organism>
<evidence type="ECO:0000313" key="2">
    <source>
        <dbReference type="EMBL" id="WMW23334.1"/>
    </source>
</evidence>
<keyword evidence="3" id="KW-1185">Reference proteome</keyword>
<evidence type="ECO:0000313" key="3">
    <source>
        <dbReference type="Proteomes" id="UP001183006"/>
    </source>
</evidence>
<dbReference type="KEGG" id="mmav:RE476_05810"/>
<dbReference type="RefSeq" id="WP_309309450.1">
    <property type="nucleotide sequence ID" value="NZ_CP133594.1"/>
</dbReference>
<dbReference type="AlphaFoldDB" id="A0AA51UI70"/>
<dbReference type="InterPro" id="IPR007408">
    <property type="entry name" value="DUF460"/>
</dbReference>
<dbReference type="Pfam" id="PF04312">
    <property type="entry name" value="DUF460"/>
    <property type="match status" value="1"/>
</dbReference>
<accession>A0AA51UI70</accession>
<feature type="region of interest" description="Disordered" evidence="1">
    <location>
        <begin position="497"/>
        <end position="519"/>
    </location>
</feature>
<dbReference type="GeneID" id="84229637"/>
<protein>
    <submittedName>
        <fullName evidence="2">DUF460 domain-containing protein</fullName>
    </submittedName>
</protein>
<dbReference type="Proteomes" id="UP001183006">
    <property type="component" value="Chromosome"/>
</dbReference>
<dbReference type="PANTHER" id="PTHR40707">
    <property type="entry name" value="POSSIBLE NUCLEASE OF RNASE H FOLD, RUVC/YQGF FAMILY"/>
    <property type="match status" value="1"/>
</dbReference>
<dbReference type="PANTHER" id="PTHR40707:SF1">
    <property type="entry name" value="DUF460 DOMAIN-CONTAINING PROTEIN"/>
    <property type="match status" value="1"/>
</dbReference>
<evidence type="ECO:0000256" key="1">
    <source>
        <dbReference type="SAM" id="MobiDB-lite"/>
    </source>
</evidence>
<proteinExistence type="predicted"/>
<sequence>MQNGVIYGIDIAKGSSRAQEVPRYAVAVLKDGEINHYTMVRLHRILRMLNKDCPDYIAVDNIFELAANKNELIHFLEKLPENTKLVQVTGGIRQKPLLRLAQEHGLSLNQFDPNQEAEACAILASLGVGVEVSLFEDITRIKVSRARSLGRGGWSQNRYRRKVHGAVREKSREVENTLRKFSRETGFAFSEHITEGFGGYVRAEYTVNAKRERVPVKPSANADVQVTVKSVERDKIQYLPIKKAGRKYTIVGIDPGTTVGIAILSLDGELLLSDSTRGISHDEVVRLISDYGKPALVATDVYPVPSAVEKIRRSFNAVAWTPGGEIRSEDKIAIARQFGYSNDHERDSLTAALSAYKAYKNVFSRIEKRAPKYLDVDNIKFHVINGDSIEEAIEKVAAESRIKVRIKPEPEPQKEEPSDVDEQIKKLRGELSNRNSQIKQLKEYVAELKYESGQKERLIEHLEMRIKKVKNSTYRQIRREKEMQIRDNEIERLNKELSKTKKSLRNQRNQNKSLKQIRKKEVKGEGLPVKVISSFTREAIQHTKELYGIKENDVIYLKDPSGGGPVTASLLVESKVRAVIISEDMPHGALEFFYDGEVPVLKDIQIHLIGDLASVNPEILKSAIAEWQKGADERRKEKEHKQVQSILEEYRSERRRGLA</sequence>